<evidence type="ECO:0000313" key="2">
    <source>
        <dbReference type="Proteomes" id="UP001218218"/>
    </source>
</evidence>
<dbReference type="EMBL" id="JARIHO010000011">
    <property type="protein sequence ID" value="KAJ7353638.1"/>
    <property type="molecule type" value="Genomic_DNA"/>
</dbReference>
<name>A0AAD7EVQ5_9AGAR</name>
<feature type="non-terminal residue" evidence="1">
    <location>
        <position position="1"/>
    </location>
</feature>
<keyword evidence="2" id="KW-1185">Reference proteome</keyword>
<dbReference type="Proteomes" id="UP001218218">
    <property type="component" value="Unassembled WGS sequence"/>
</dbReference>
<dbReference type="AlphaFoldDB" id="A0AAD7EVQ5"/>
<gene>
    <name evidence="1" type="ORF">DFH08DRAFT_664130</name>
</gene>
<reference evidence="1" key="1">
    <citation type="submission" date="2023-03" db="EMBL/GenBank/DDBJ databases">
        <title>Massive genome expansion in bonnet fungi (Mycena s.s.) driven by repeated elements and novel gene families across ecological guilds.</title>
        <authorList>
            <consortium name="Lawrence Berkeley National Laboratory"/>
            <person name="Harder C.B."/>
            <person name="Miyauchi S."/>
            <person name="Viragh M."/>
            <person name="Kuo A."/>
            <person name="Thoen E."/>
            <person name="Andreopoulos B."/>
            <person name="Lu D."/>
            <person name="Skrede I."/>
            <person name="Drula E."/>
            <person name="Henrissat B."/>
            <person name="Morin E."/>
            <person name="Kohler A."/>
            <person name="Barry K."/>
            <person name="LaButti K."/>
            <person name="Morin E."/>
            <person name="Salamov A."/>
            <person name="Lipzen A."/>
            <person name="Mereny Z."/>
            <person name="Hegedus B."/>
            <person name="Baldrian P."/>
            <person name="Stursova M."/>
            <person name="Weitz H."/>
            <person name="Taylor A."/>
            <person name="Grigoriev I.V."/>
            <person name="Nagy L.G."/>
            <person name="Martin F."/>
            <person name="Kauserud H."/>
        </authorList>
    </citation>
    <scope>NUCLEOTIDE SEQUENCE</scope>
    <source>
        <strain evidence="1">CBHHK002</strain>
    </source>
</reference>
<evidence type="ECO:0000313" key="1">
    <source>
        <dbReference type="EMBL" id="KAJ7353638.1"/>
    </source>
</evidence>
<feature type="non-terminal residue" evidence="1">
    <location>
        <position position="110"/>
    </location>
</feature>
<proteinExistence type="predicted"/>
<sequence length="110" mass="12537">LVEEILRDKRAELSALGDEIAQLELTLWSHRKKHADLGAEVTQYSSILSPIRNVPPEVIGDIFLYFTPPIACKRGVALVKVKLPWKLAHICQRWRSISLSLGHLWPFLDL</sequence>
<comment type="caution">
    <text evidence="1">The sequence shown here is derived from an EMBL/GenBank/DDBJ whole genome shotgun (WGS) entry which is preliminary data.</text>
</comment>
<protein>
    <recommendedName>
        <fullName evidence="3">F-box domain-containing protein</fullName>
    </recommendedName>
</protein>
<organism evidence="1 2">
    <name type="scientific">Mycena albidolilacea</name>
    <dbReference type="NCBI Taxonomy" id="1033008"/>
    <lineage>
        <taxon>Eukaryota</taxon>
        <taxon>Fungi</taxon>
        <taxon>Dikarya</taxon>
        <taxon>Basidiomycota</taxon>
        <taxon>Agaricomycotina</taxon>
        <taxon>Agaricomycetes</taxon>
        <taxon>Agaricomycetidae</taxon>
        <taxon>Agaricales</taxon>
        <taxon>Marasmiineae</taxon>
        <taxon>Mycenaceae</taxon>
        <taxon>Mycena</taxon>
    </lineage>
</organism>
<evidence type="ECO:0008006" key="3">
    <source>
        <dbReference type="Google" id="ProtNLM"/>
    </source>
</evidence>
<accession>A0AAD7EVQ5</accession>